<evidence type="ECO:0000313" key="2">
    <source>
        <dbReference type="Proteomes" id="UP001162501"/>
    </source>
</evidence>
<evidence type="ECO:0000313" key="1">
    <source>
        <dbReference type="EMBL" id="CAN0512583.1"/>
    </source>
</evidence>
<protein>
    <submittedName>
        <fullName evidence="1">Uncharacterized protein</fullName>
    </submittedName>
</protein>
<accession>A0AC59ZUY2</accession>
<dbReference type="Proteomes" id="UP001162501">
    <property type="component" value="Chromosome 4"/>
</dbReference>
<gene>
    <name evidence="1" type="ORF">MRATA1EN22A_LOCUS23185</name>
</gene>
<proteinExistence type="predicted"/>
<organism evidence="1 2">
    <name type="scientific">Rangifer tarandus platyrhynchus</name>
    <name type="common">Svalbard reindeer</name>
    <dbReference type="NCBI Taxonomy" id="3082113"/>
    <lineage>
        <taxon>Eukaryota</taxon>
        <taxon>Metazoa</taxon>
        <taxon>Chordata</taxon>
        <taxon>Craniata</taxon>
        <taxon>Vertebrata</taxon>
        <taxon>Euteleostomi</taxon>
        <taxon>Mammalia</taxon>
        <taxon>Eutheria</taxon>
        <taxon>Laurasiatheria</taxon>
        <taxon>Artiodactyla</taxon>
        <taxon>Ruminantia</taxon>
        <taxon>Pecora</taxon>
        <taxon>Cervidae</taxon>
        <taxon>Odocoileinae</taxon>
        <taxon>Rangifer</taxon>
    </lineage>
</organism>
<dbReference type="EMBL" id="OX596088">
    <property type="protein sequence ID" value="CAN0512583.1"/>
    <property type="molecule type" value="Genomic_DNA"/>
</dbReference>
<reference evidence="1" key="2">
    <citation type="submission" date="2025-03" db="EMBL/GenBank/DDBJ databases">
        <authorList>
            <consortium name="ELIXIR-Norway"/>
            <consortium name="Elixir Norway"/>
        </authorList>
    </citation>
    <scope>NUCLEOTIDE SEQUENCE</scope>
</reference>
<name>A0AC59ZUY2_RANTA</name>
<sequence length="103" mass="11545">MKVPFSSFASPILFLYSAEGDTLMPSMNIFLLCVLTCYLRRSTLFLVSSNIEGMLAFHLLENFISFSNFALASTKVLHSYFLGTSFATILAFSRLIVFKLCCC</sequence>
<reference evidence="1" key="1">
    <citation type="submission" date="2023-05" db="EMBL/GenBank/DDBJ databases">
        <authorList>
            <consortium name="ELIXIR-Norway"/>
        </authorList>
    </citation>
    <scope>NUCLEOTIDE SEQUENCE</scope>
</reference>